<dbReference type="AlphaFoldDB" id="A0A3E4QPZ7"/>
<gene>
    <name evidence="7" type="ORF">DXC81_08350</name>
</gene>
<evidence type="ECO:0000256" key="3">
    <source>
        <dbReference type="ARBA" id="ARBA00022692"/>
    </source>
</evidence>
<reference evidence="7 8" key="1">
    <citation type="submission" date="2018-08" db="EMBL/GenBank/DDBJ databases">
        <title>A genome reference for cultivated species of the human gut microbiota.</title>
        <authorList>
            <person name="Zou Y."/>
            <person name="Xue W."/>
            <person name="Luo G."/>
        </authorList>
    </citation>
    <scope>NUCLEOTIDE SEQUENCE [LARGE SCALE GENOMIC DNA]</scope>
    <source>
        <strain evidence="7 8">TF08-14</strain>
    </source>
</reference>
<accession>A0A3E4QPZ7</accession>
<feature type="transmembrane region" description="Helical" evidence="6">
    <location>
        <begin position="83"/>
        <end position="101"/>
    </location>
</feature>
<keyword evidence="2" id="KW-1003">Cell membrane</keyword>
<evidence type="ECO:0008006" key="9">
    <source>
        <dbReference type="Google" id="ProtNLM"/>
    </source>
</evidence>
<evidence type="ECO:0000313" key="8">
    <source>
        <dbReference type="Proteomes" id="UP000260943"/>
    </source>
</evidence>
<comment type="subcellular location">
    <subcellularLocation>
        <location evidence="1">Cell membrane</location>
        <topology evidence="1">Multi-pass membrane protein</topology>
    </subcellularLocation>
</comment>
<protein>
    <recommendedName>
        <fullName evidence="9">YitT family protein</fullName>
    </recommendedName>
</protein>
<dbReference type="InterPro" id="IPR003740">
    <property type="entry name" value="YitT"/>
</dbReference>
<evidence type="ECO:0000256" key="5">
    <source>
        <dbReference type="ARBA" id="ARBA00023136"/>
    </source>
</evidence>
<dbReference type="GO" id="GO:0005886">
    <property type="term" value="C:plasma membrane"/>
    <property type="evidence" value="ECO:0007669"/>
    <property type="project" value="UniProtKB-SubCell"/>
</dbReference>
<proteinExistence type="predicted"/>
<evidence type="ECO:0000256" key="1">
    <source>
        <dbReference type="ARBA" id="ARBA00004651"/>
    </source>
</evidence>
<feature type="transmembrane region" description="Helical" evidence="6">
    <location>
        <begin position="113"/>
        <end position="134"/>
    </location>
</feature>
<dbReference type="EMBL" id="QSRJ01000010">
    <property type="protein sequence ID" value="RGL08382.1"/>
    <property type="molecule type" value="Genomic_DNA"/>
</dbReference>
<keyword evidence="3 6" id="KW-0812">Transmembrane</keyword>
<evidence type="ECO:0000313" key="7">
    <source>
        <dbReference type="EMBL" id="RGL08382.1"/>
    </source>
</evidence>
<dbReference type="Proteomes" id="UP000260943">
    <property type="component" value="Unassembled WGS sequence"/>
</dbReference>
<feature type="transmembrane region" description="Helical" evidence="6">
    <location>
        <begin position="55"/>
        <end position="76"/>
    </location>
</feature>
<name>A0A3E4QPZ7_9ACTN</name>
<dbReference type="Pfam" id="PF02588">
    <property type="entry name" value="YitT_membrane"/>
    <property type="match status" value="1"/>
</dbReference>
<keyword evidence="4 6" id="KW-1133">Transmembrane helix</keyword>
<evidence type="ECO:0000256" key="6">
    <source>
        <dbReference type="SAM" id="Phobius"/>
    </source>
</evidence>
<evidence type="ECO:0000256" key="2">
    <source>
        <dbReference type="ARBA" id="ARBA00022475"/>
    </source>
</evidence>
<feature type="transmembrane region" description="Helical" evidence="6">
    <location>
        <begin position="161"/>
        <end position="187"/>
    </location>
</feature>
<comment type="caution">
    <text evidence="7">The sequence shown here is derived from an EMBL/GenBank/DDBJ whole genome shotgun (WGS) entry which is preliminary data.</text>
</comment>
<sequence length="247" mass="26071">MLGSARTMRIKRLIKKVAIILLGAAIFTFGVHNIHEVTGITEGGVIGLMLFLNKWFGVPSSIASPVLDIICYAIALKMLGGKFLGWSAVATAAVAGFYRVWESFPHMLPNLSASPFAAAVLGGLFVGVGVGLVVRQGGSAGGDDALALSISKATGWRVGRCYLFTDLTVLALSLTYIPVVSIAWSLVTVTISSTVIDIVTEVSWDHVEELGEAIRERRKPCFSALGEGENAVAARTASLESCEGKAE</sequence>
<dbReference type="InterPro" id="IPR051461">
    <property type="entry name" value="UPF0750_membrane"/>
</dbReference>
<organism evidence="7 8">
    <name type="scientific">Collinsella tanakaei</name>
    <dbReference type="NCBI Taxonomy" id="626935"/>
    <lineage>
        <taxon>Bacteria</taxon>
        <taxon>Bacillati</taxon>
        <taxon>Actinomycetota</taxon>
        <taxon>Coriobacteriia</taxon>
        <taxon>Coriobacteriales</taxon>
        <taxon>Coriobacteriaceae</taxon>
        <taxon>Collinsella</taxon>
    </lineage>
</organism>
<keyword evidence="5 6" id="KW-0472">Membrane</keyword>
<dbReference type="PANTHER" id="PTHR33545:SF10">
    <property type="entry name" value="UPF0750 MEMBRANE PROTEIN YPJC"/>
    <property type="match status" value="1"/>
</dbReference>
<evidence type="ECO:0000256" key="4">
    <source>
        <dbReference type="ARBA" id="ARBA00022989"/>
    </source>
</evidence>
<dbReference type="PANTHER" id="PTHR33545">
    <property type="entry name" value="UPF0750 MEMBRANE PROTEIN YITT-RELATED"/>
    <property type="match status" value="1"/>
</dbReference>